<name>A0AAV1Z9F2_9ARAC</name>
<dbReference type="InterPro" id="IPR021346">
    <property type="entry name" value="Tma16"/>
</dbReference>
<keyword evidence="3" id="KW-1185">Reference proteome</keyword>
<sequence>MLRPKVKKNSTVIHPNSRKAMQMARSEHRDLKLEKRREESHIKVQAKLKKLKWFRDNIDTSKSVYTNEDVHELILRYLQRFSEEEKKMKEVQSMKGRHNQNRMSVEYKMQFTVEQEKRDYETCGFEVPNLTTTKSFEYFKNWDKDVRFLSAIDLVVCKSPKCK</sequence>
<dbReference type="EMBL" id="CAXIEN010000032">
    <property type="protein sequence ID" value="CAL1268334.1"/>
    <property type="molecule type" value="Genomic_DNA"/>
</dbReference>
<dbReference type="AlphaFoldDB" id="A0AAV1Z9F2"/>
<organism evidence="2 3">
    <name type="scientific">Larinioides sclopetarius</name>
    <dbReference type="NCBI Taxonomy" id="280406"/>
    <lineage>
        <taxon>Eukaryota</taxon>
        <taxon>Metazoa</taxon>
        <taxon>Ecdysozoa</taxon>
        <taxon>Arthropoda</taxon>
        <taxon>Chelicerata</taxon>
        <taxon>Arachnida</taxon>
        <taxon>Araneae</taxon>
        <taxon>Araneomorphae</taxon>
        <taxon>Entelegynae</taxon>
        <taxon>Araneoidea</taxon>
        <taxon>Araneidae</taxon>
        <taxon>Larinioides</taxon>
    </lineage>
</organism>
<gene>
    <name evidence="2" type="ORF">LARSCL_LOCUS4109</name>
</gene>
<reference evidence="2 3" key="1">
    <citation type="submission" date="2024-04" db="EMBL/GenBank/DDBJ databases">
        <authorList>
            <person name="Rising A."/>
            <person name="Reimegard J."/>
            <person name="Sonavane S."/>
            <person name="Akerstrom W."/>
            <person name="Nylinder S."/>
            <person name="Hedman E."/>
            <person name="Kallberg Y."/>
        </authorList>
    </citation>
    <scope>NUCLEOTIDE SEQUENCE [LARGE SCALE GENOMIC DNA]</scope>
</reference>
<comment type="caution">
    <text evidence="2">The sequence shown here is derived from an EMBL/GenBank/DDBJ whole genome shotgun (WGS) entry which is preliminary data.</text>
</comment>
<dbReference type="GO" id="GO:0005634">
    <property type="term" value="C:nucleus"/>
    <property type="evidence" value="ECO:0007669"/>
    <property type="project" value="TreeGrafter"/>
</dbReference>
<dbReference type="FunFam" id="1.20.1440.170:FF:000001">
    <property type="entry name" value="Translation machinery-associated 16 homolog"/>
    <property type="match status" value="1"/>
</dbReference>
<evidence type="ECO:0000256" key="1">
    <source>
        <dbReference type="ARBA" id="ARBA00034127"/>
    </source>
</evidence>
<evidence type="ECO:0000313" key="2">
    <source>
        <dbReference type="EMBL" id="CAL1268334.1"/>
    </source>
</evidence>
<dbReference type="Proteomes" id="UP001497382">
    <property type="component" value="Unassembled WGS sequence"/>
</dbReference>
<evidence type="ECO:0000313" key="3">
    <source>
        <dbReference type="Proteomes" id="UP001497382"/>
    </source>
</evidence>
<evidence type="ECO:0008006" key="4">
    <source>
        <dbReference type="Google" id="ProtNLM"/>
    </source>
</evidence>
<dbReference type="Gene3D" id="1.20.1440.170">
    <property type="entry name" value="Translation machinery-associated protein 16-like"/>
    <property type="match status" value="1"/>
</dbReference>
<dbReference type="PANTHER" id="PTHR13349:SF2">
    <property type="entry name" value="TRANSLATION MACHINERY-ASSOCIATED PROTEIN 16"/>
    <property type="match status" value="1"/>
</dbReference>
<dbReference type="InterPro" id="IPR038356">
    <property type="entry name" value="Tma16_sf"/>
</dbReference>
<comment type="similarity">
    <text evidence="1">Belongs to the TMA16 family.</text>
</comment>
<dbReference type="PANTHER" id="PTHR13349">
    <property type="entry name" value="TRANSLATION MACHINERY-ASSOCIATED PROTEIN 16"/>
    <property type="match status" value="1"/>
</dbReference>
<dbReference type="Pfam" id="PF11176">
    <property type="entry name" value="Tma16"/>
    <property type="match status" value="1"/>
</dbReference>
<proteinExistence type="inferred from homology"/>
<accession>A0AAV1Z9F2</accession>
<protein>
    <recommendedName>
        <fullName evidence="4">Translation machinery-associated protein 16</fullName>
    </recommendedName>
</protein>